<evidence type="ECO:0000259" key="9">
    <source>
        <dbReference type="Pfam" id="PF23220"/>
    </source>
</evidence>
<dbReference type="eggNOG" id="KOG2047">
    <property type="taxonomic scope" value="Eukaryota"/>
</dbReference>
<dbReference type="Pfam" id="PF23233">
    <property type="entry name" value="HAT_Syf1_CNRKL1_N"/>
    <property type="match status" value="1"/>
</dbReference>
<dbReference type="OMA" id="PDKIKFY"/>
<organism evidence="12 13">
    <name type="scientific">Allomyces macrogynus (strain ATCC 38327)</name>
    <name type="common">Allomyces javanicus var. macrogynus</name>
    <dbReference type="NCBI Taxonomy" id="578462"/>
    <lineage>
        <taxon>Eukaryota</taxon>
        <taxon>Fungi</taxon>
        <taxon>Fungi incertae sedis</taxon>
        <taxon>Blastocladiomycota</taxon>
        <taxon>Blastocladiomycetes</taxon>
        <taxon>Blastocladiales</taxon>
        <taxon>Blastocladiaceae</taxon>
        <taxon>Allomyces</taxon>
    </lineage>
</organism>
<dbReference type="GO" id="GO:0071007">
    <property type="term" value="C:U2-type catalytic step 2 spliceosome"/>
    <property type="evidence" value="ECO:0007669"/>
    <property type="project" value="TreeGrafter"/>
</dbReference>
<dbReference type="PANTHER" id="PTHR11246:SF5">
    <property type="entry name" value="PRE-MRNA-SPLICING FACTOR SYF1"/>
    <property type="match status" value="1"/>
</dbReference>
<evidence type="ECO:0000256" key="4">
    <source>
        <dbReference type="ARBA" id="ARBA00022728"/>
    </source>
</evidence>
<dbReference type="STRING" id="578462.A0A0L0RZT8"/>
<protein>
    <recommendedName>
        <fullName evidence="14">Suppressor of forked domain-containing protein</fullName>
    </recommendedName>
</protein>
<dbReference type="Pfam" id="PF23231">
    <property type="entry name" value="HAT_Syf1_CNRKL1_C"/>
    <property type="match status" value="2"/>
</dbReference>
<evidence type="ECO:0000313" key="13">
    <source>
        <dbReference type="Proteomes" id="UP000054350"/>
    </source>
</evidence>
<feature type="domain" description="Pre-mRNA-splicing factor SYF1 central HAT repeats" evidence="9">
    <location>
        <begin position="204"/>
        <end position="411"/>
    </location>
</feature>
<evidence type="ECO:0000256" key="3">
    <source>
        <dbReference type="ARBA" id="ARBA00022664"/>
    </source>
</evidence>
<gene>
    <name evidence="12" type="ORF">AMAG_01786</name>
</gene>
<keyword evidence="4" id="KW-0747">Spliceosome</keyword>
<keyword evidence="3" id="KW-0507">mRNA processing</keyword>
<evidence type="ECO:0000313" key="12">
    <source>
        <dbReference type="EMBL" id="KNE55932.1"/>
    </source>
</evidence>
<dbReference type="GO" id="GO:0000974">
    <property type="term" value="C:Prp19 complex"/>
    <property type="evidence" value="ECO:0007669"/>
    <property type="project" value="TreeGrafter"/>
</dbReference>
<keyword evidence="13" id="KW-1185">Reference proteome</keyword>
<evidence type="ECO:0000256" key="2">
    <source>
        <dbReference type="ARBA" id="ARBA00008644"/>
    </source>
</evidence>
<evidence type="ECO:0000256" key="8">
    <source>
        <dbReference type="SAM" id="MobiDB-lite"/>
    </source>
</evidence>
<dbReference type="InterPro" id="IPR055430">
    <property type="entry name" value="HAT_Syf1_CNRKL1_C"/>
</dbReference>
<proteinExistence type="inferred from homology"/>
<feature type="domain" description="Pre-mRNA-splicing factor Syf1-like N-terminal HAT-repeats" evidence="11">
    <location>
        <begin position="35"/>
        <end position="199"/>
    </location>
</feature>
<evidence type="ECO:0000256" key="5">
    <source>
        <dbReference type="ARBA" id="ARBA00022737"/>
    </source>
</evidence>
<keyword evidence="5" id="KW-0677">Repeat</keyword>
<dbReference type="Pfam" id="PF23220">
    <property type="entry name" value="HAT_Syf1_M"/>
    <property type="match status" value="1"/>
</dbReference>
<feature type="domain" description="Pre-mRNA-splicing factor Syf1/CRNKL1-like C-terminal HAT-repeats" evidence="10">
    <location>
        <begin position="601"/>
        <end position="793"/>
    </location>
</feature>
<sequence length="888" mass="99207">MIPASAALPANADDGARPVLDLHDKSVVLSAIRPEDLSYETDLVQHPYSVRAWLKYLVHLDPLTTRPAHIAATWERAVRTLPGSYKLWKQYLAWCAARVRHAPRNSWAFAVEAQRVAGCYRRALLTLHKMPRLWTDYLAHLTANLAHEVATIRRAFDAALQALPTTQHQRVWDMYLPWAEKVGGVVAVQAHRRYLKMDPSRLYHYVKLLLDLEQYDAAATHLMKAITLHTDSTHGASFELFDKLCTLAVDHPAALTTVSVEDILRAGLRRFPTQSAKFWIALARHWIGRARLERARAVFEEALRTVSTMRDFTQVFDAYLELEERVVSARMTELAEDEADGTKTAAQLARAQREIDMRLDRLDRLMGSRALLVNDVLLRQNPHNVLEWLKRTTLVPADQVVPTFRKALATINPKHASGRLDELWVALAAVVVEYKTVAELAAVWTEYADLELRAQKIDRALDLLGRATAIPANKNVDFKDPKISAQRRLFKSLALWSYYVDLEECFGTKESVVACYDAILALKIATPQVVVNYALYLEANEYFEDAFAVYERGIDLFGWPVALDLWNLYLAKFMARYAPQALVASLPDDTTDSDAEAAPTGVELERLRDLFEQAVDGCPPAHARALYLAYAHVEERHGLARRAMRVLDRATRAVPAPQQRGVYACYIARVIHHFGLVAARDVYERAIANLPDAAAAETCLELAALEVRLGEVDRARAVFAHGAPLADPRTNPQYWARWHEFEVRFGNEDAFKEMLRIKRSVQAQFNTEVNYIAAQLAAARAKQKAAAERDAAEASAGKGGKVVARGEISFVAASNGGAGAEDGASGDEDDDEGMGNRKHVRQVQEKAVPAAVFGKVLDQYQKEAPADADGKGDGHLGAKERLAKRRKV</sequence>
<comment type="similarity">
    <text evidence="2">Belongs to the crooked-neck family.</text>
</comment>
<name>A0A0L0RZT8_ALLM3</name>
<dbReference type="SMART" id="SM00386">
    <property type="entry name" value="HAT"/>
    <property type="match status" value="11"/>
</dbReference>
<dbReference type="PANTHER" id="PTHR11246">
    <property type="entry name" value="PRE-MRNA SPLICING FACTOR"/>
    <property type="match status" value="1"/>
</dbReference>
<dbReference type="GO" id="GO:0071014">
    <property type="term" value="C:post-mRNA release spliceosomal complex"/>
    <property type="evidence" value="ECO:0007669"/>
    <property type="project" value="TreeGrafter"/>
</dbReference>
<feature type="compositionally biased region" description="Basic and acidic residues" evidence="8">
    <location>
        <begin position="864"/>
        <end position="881"/>
    </location>
</feature>
<keyword evidence="7" id="KW-0539">Nucleus</keyword>
<dbReference type="InterPro" id="IPR045075">
    <property type="entry name" value="Syf1-like"/>
</dbReference>
<dbReference type="OrthoDB" id="10067343at2759"/>
<evidence type="ECO:0000256" key="6">
    <source>
        <dbReference type="ARBA" id="ARBA00023187"/>
    </source>
</evidence>
<evidence type="ECO:0000256" key="7">
    <source>
        <dbReference type="ARBA" id="ARBA00023242"/>
    </source>
</evidence>
<comment type="subcellular location">
    <subcellularLocation>
        <location evidence="1">Nucleus</location>
    </subcellularLocation>
</comment>
<accession>A0A0L0RZT8</accession>
<reference evidence="12 13" key="1">
    <citation type="submission" date="2009-11" db="EMBL/GenBank/DDBJ databases">
        <title>Annotation of Allomyces macrogynus ATCC 38327.</title>
        <authorList>
            <consortium name="The Broad Institute Genome Sequencing Platform"/>
            <person name="Russ C."/>
            <person name="Cuomo C."/>
            <person name="Burger G."/>
            <person name="Gray M.W."/>
            <person name="Holland P.W.H."/>
            <person name="King N."/>
            <person name="Lang F.B.F."/>
            <person name="Roger A.J."/>
            <person name="Ruiz-Trillo I."/>
            <person name="Young S.K."/>
            <person name="Zeng Q."/>
            <person name="Gargeya S."/>
            <person name="Fitzgerald M."/>
            <person name="Haas B."/>
            <person name="Abouelleil A."/>
            <person name="Alvarado L."/>
            <person name="Arachchi H.M."/>
            <person name="Berlin A."/>
            <person name="Chapman S.B."/>
            <person name="Gearin G."/>
            <person name="Goldberg J."/>
            <person name="Griggs A."/>
            <person name="Gujja S."/>
            <person name="Hansen M."/>
            <person name="Heiman D."/>
            <person name="Howarth C."/>
            <person name="Larimer J."/>
            <person name="Lui A."/>
            <person name="MacDonald P.J.P."/>
            <person name="McCowen C."/>
            <person name="Montmayeur A."/>
            <person name="Murphy C."/>
            <person name="Neiman D."/>
            <person name="Pearson M."/>
            <person name="Priest M."/>
            <person name="Roberts A."/>
            <person name="Saif S."/>
            <person name="Shea T."/>
            <person name="Sisk P."/>
            <person name="Stolte C."/>
            <person name="Sykes S."/>
            <person name="Wortman J."/>
            <person name="Nusbaum C."/>
            <person name="Birren B."/>
        </authorList>
    </citation>
    <scope>NUCLEOTIDE SEQUENCE [LARGE SCALE GENOMIC DNA]</scope>
    <source>
        <strain evidence="12 13">ATCC 38327</strain>
    </source>
</reference>
<evidence type="ECO:0000259" key="10">
    <source>
        <dbReference type="Pfam" id="PF23231"/>
    </source>
</evidence>
<evidence type="ECO:0008006" key="14">
    <source>
        <dbReference type="Google" id="ProtNLM"/>
    </source>
</evidence>
<dbReference type="AlphaFoldDB" id="A0A0L0RZT8"/>
<keyword evidence="6" id="KW-0508">mRNA splicing</keyword>
<dbReference type="Gene3D" id="1.25.40.10">
    <property type="entry name" value="Tetratricopeptide repeat domain"/>
    <property type="match status" value="4"/>
</dbReference>
<reference evidence="13" key="2">
    <citation type="submission" date="2009-11" db="EMBL/GenBank/DDBJ databases">
        <title>The Genome Sequence of Allomyces macrogynus strain ATCC 38327.</title>
        <authorList>
            <consortium name="The Broad Institute Genome Sequencing Platform"/>
            <person name="Russ C."/>
            <person name="Cuomo C."/>
            <person name="Shea T."/>
            <person name="Young S.K."/>
            <person name="Zeng Q."/>
            <person name="Koehrsen M."/>
            <person name="Haas B."/>
            <person name="Borodovsky M."/>
            <person name="Guigo R."/>
            <person name="Alvarado L."/>
            <person name="Berlin A."/>
            <person name="Borenstein D."/>
            <person name="Chen Z."/>
            <person name="Engels R."/>
            <person name="Freedman E."/>
            <person name="Gellesch M."/>
            <person name="Goldberg J."/>
            <person name="Griggs A."/>
            <person name="Gujja S."/>
            <person name="Heiman D."/>
            <person name="Hepburn T."/>
            <person name="Howarth C."/>
            <person name="Jen D."/>
            <person name="Larson L."/>
            <person name="Lewis B."/>
            <person name="Mehta T."/>
            <person name="Park D."/>
            <person name="Pearson M."/>
            <person name="Roberts A."/>
            <person name="Saif S."/>
            <person name="Shenoy N."/>
            <person name="Sisk P."/>
            <person name="Stolte C."/>
            <person name="Sykes S."/>
            <person name="Walk T."/>
            <person name="White J."/>
            <person name="Yandava C."/>
            <person name="Burger G."/>
            <person name="Gray M.W."/>
            <person name="Holland P.W.H."/>
            <person name="King N."/>
            <person name="Lang F.B.F."/>
            <person name="Roger A.J."/>
            <person name="Ruiz-Trillo I."/>
            <person name="Lander E."/>
            <person name="Nusbaum C."/>
        </authorList>
    </citation>
    <scope>NUCLEOTIDE SEQUENCE [LARGE SCALE GENOMIC DNA]</scope>
    <source>
        <strain evidence="13">ATCC 38327</strain>
    </source>
</reference>
<dbReference type="GO" id="GO:0000349">
    <property type="term" value="P:generation of catalytic spliceosome for first transesterification step"/>
    <property type="evidence" value="ECO:0007669"/>
    <property type="project" value="TreeGrafter"/>
</dbReference>
<dbReference type="InterPro" id="IPR011990">
    <property type="entry name" value="TPR-like_helical_dom_sf"/>
</dbReference>
<dbReference type="VEuPathDB" id="FungiDB:AMAG_01786"/>
<feature type="region of interest" description="Disordered" evidence="8">
    <location>
        <begin position="814"/>
        <end position="846"/>
    </location>
</feature>
<dbReference type="Proteomes" id="UP000054350">
    <property type="component" value="Unassembled WGS sequence"/>
</dbReference>
<dbReference type="InterPro" id="IPR056350">
    <property type="entry name" value="HAT_Syf1_central"/>
</dbReference>
<feature type="domain" description="Pre-mRNA-splicing factor Syf1/CRNKL1-like C-terminal HAT-repeats" evidence="10">
    <location>
        <begin position="428"/>
        <end position="580"/>
    </location>
</feature>
<dbReference type="InterPro" id="IPR055433">
    <property type="entry name" value="HAT_Syf1-like_N"/>
</dbReference>
<feature type="region of interest" description="Disordered" evidence="8">
    <location>
        <begin position="864"/>
        <end position="888"/>
    </location>
</feature>
<evidence type="ECO:0000256" key="1">
    <source>
        <dbReference type="ARBA" id="ARBA00004123"/>
    </source>
</evidence>
<dbReference type="EMBL" id="GG745329">
    <property type="protein sequence ID" value="KNE55932.1"/>
    <property type="molecule type" value="Genomic_DNA"/>
</dbReference>
<dbReference type="SUPFAM" id="SSF48452">
    <property type="entry name" value="TPR-like"/>
    <property type="match status" value="3"/>
</dbReference>
<dbReference type="InterPro" id="IPR003107">
    <property type="entry name" value="HAT"/>
</dbReference>
<evidence type="ECO:0000259" key="11">
    <source>
        <dbReference type="Pfam" id="PF23233"/>
    </source>
</evidence>
<feature type="compositionally biased region" description="Acidic residues" evidence="8">
    <location>
        <begin position="824"/>
        <end position="833"/>
    </location>
</feature>